<reference evidence="9 10" key="1">
    <citation type="journal article" date="2009" name="Int. J. Syst. Evol. Microbiol.">
        <title>Paenibacillus contaminans sp. nov., isolated from a contaminated laboratory plate.</title>
        <authorList>
            <person name="Chou J.H."/>
            <person name="Lee J.H."/>
            <person name="Lin M.C."/>
            <person name="Chang P.S."/>
            <person name="Arun A.B."/>
            <person name="Young C.C."/>
            <person name="Chen W.M."/>
        </authorList>
    </citation>
    <scope>NUCLEOTIDE SEQUENCE [LARGE SCALE GENOMIC DNA]</scope>
    <source>
        <strain evidence="9 10">CKOBP-6</strain>
    </source>
</reference>
<dbReference type="PANTHER" id="PTHR33908">
    <property type="entry name" value="MANNOSYLTRANSFERASE YKCB-RELATED"/>
    <property type="match status" value="1"/>
</dbReference>
<keyword evidence="2" id="KW-1003">Cell membrane</keyword>
<evidence type="ECO:0000313" key="10">
    <source>
        <dbReference type="Proteomes" id="UP000250369"/>
    </source>
</evidence>
<feature type="transmembrane region" description="Helical" evidence="8">
    <location>
        <begin position="68"/>
        <end position="87"/>
    </location>
</feature>
<evidence type="ECO:0000256" key="4">
    <source>
        <dbReference type="ARBA" id="ARBA00022679"/>
    </source>
</evidence>
<evidence type="ECO:0008006" key="11">
    <source>
        <dbReference type="Google" id="ProtNLM"/>
    </source>
</evidence>
<keyword evidence="10" id="KW-1185">Reference proteome</keyword>
<evidence type="ECO:0000313" key="9">
    <source>
        <dbReference type="EMBL" id="RAV13790.1"/>
    </source>
</evidence>
<evidence type="ECO:0000256" key="5">
    <source>
        <dbReference type="ARBA" id="ARBA00022692"/>
    </source>
</evidence>
<evidence type="ECO:0000256" key="6">
    <source>
        <dbReference type="ARBA" id="ARBA00022989"/>
    </source>
</evidence>
<dbReference type="GO" id="GO:0009103">
    <property type="term" value="P:lipopolysaccharide biosynthetic process"/>
    <property type="evidence" value="ECO:0007669"/>
    <property type="project" value="UniProtKB-ARBA"/>
</dbReference>
<keyword evidence="6 8" id="KW-1133">Transmembrane helix</keyword>
<feature type="transmembrane region" description="Helical" evidence="8">
    <location>
        <begin position="12"/>
        <end position="32"/>
    </location>
</feature>
<protein>
    <recommendedName>
        <fullName evidence="11">Glycosyltransferase RgtA/B/C/D-like domain-containing protein</fullName>
    </recommendedName>
</protein>
<dbReference type="RefSeq" id="WP_113035181.1">
    <property type="nucleotide sequence ID" value="NZ_QMFB01000028.1"/>
</dbReference>
<dbReference type="EMBL" id="QMFB01000028">
    <property type="protein sequence ID" value="RAV13790.1"/>
    <property type="molecule type" value="Genomic_DNA"/>
</dbReference>
<keyword evidence="7 8" id="KW-0472">Membrane</keyword>
<keyword evidence="5 8" id="KW-0812">Transmembrane</keyword>
<proteinExistence type="predicted"/>
<comment type="subcellular location">
    <subcellularLocation>
        <location evidence="1">Cell membrane</location>
        <topology evidence="1">Multi-pass membrane protein</topology>
    </subcellularLocation>
</comment>
<accession>A0A329M255</accession>
<feature type="transmembrane region" description="Helical" evidence="8">
    <location>
        <begin position="172"/>
        <end position="202"/>
    </location>
</feature>
<evidence type="ECO:0000256" key="8">
    <source>
        <dbReference type="SAM" id="Phobius"/>
    </source>
</evidence>
<organism evidence="9 10">
    <name type="scientific">Paenibacillus contaminans</name>
    <dbReference type="NCBI Taxonomy" id="450362"/>
    <lineage>
        <taxon>Bacteria</taxon>
        <taxon>Bacillati</taxon>
        <taxon>Bacillota</taxon>
        <taxon>Bacilli</taxon>
        <taxon>Bacillales</taxon>
        <taxon>Paenibacillaceae</taxon>
        <taxon>Paenibacillus</taxon>
    </lineage>
</organism>
<evidence type="ECO:0000256" key="7">
    <source>
        <dbReference type="ARBA" id="ARBA00023136"/>
    </source>
</evidence>
<evidence type="ECO:0000256" key="3">
    <source>
        <dbReference type="ARBA" id="ARBA00022676"/>
    </source>
</evidence>
<feature type="transmembrane region" description="Helical" evidence="8">
    <location>
        <begin position="410"/>
        <end position="429"/>
    </location>
</feature>
<dbReference type="AlphaFoldDB" id="A0A329M255"/>
<comment type="caution">
    <text evidence="9">The sequence shown here is derived from an EMBL/GenBank/DDBJ whole genome shotgun (WGS) entry which is preliminary data.</text>
</comment>
<evidence type="ECO:0000256" key="2">
    <source>
        <dbReference type="ARBA" id="ARBA00022475"/>
    </source>
</evidence>
<dbReference type="InterPro" id="IPR050297">
    <property type="entry name" value="LipidA_mod_glycosyltrf_83"/>
</dbReference>
<keyword evidence="4" id="KW-0808">Transferase</keyword>
<feature type="transmembrane region" description="Helical" evidence="8">
    <location>
        <begin position="384"/>
        <end position="403"/>
    </location>
</feature>
<dbReference type="GO" id="GO:0016763">
    <property type="term" value="F:pentosyltransferase activity"/>
    <property type="evidence" value="ECO:0007669"/>
    <property type="project" value="TreeGrafter"/>
</dbReference>
<feature type="transmembrane region" description="Helical" evidence="8">
    <location>
        <begin position="359"/>
        <end position="378"/>
    </location>
</feature>
<gene>
    <name evidence="9" type="ORF">DQG23_32415</name>
</gene>
<dbReference type="GO" id="GO:0005886">
    <property type="term" value="C:plasma membrane"/>
    <property type="evidence" value="ECO:0007669"/>
    <property type="project" value="UniProtKB-SubCell"/>
</dbReference>
<evidence type="ECO:0000256" key="1">
    <source>
        <dbReference type="ARBA" id="ARBA00004651"/>
    </source>
</evidence>
<name>A0A329M255_9BACL</name>
<feature type="transmembrane region" description="Helical" evidence="8">
    <location>
        <begin position="94"/>
        <end position="114"/>
    </location>
</feature>
<dbReference type="Proteomes" id="UP000250369">
    <property type="component" value="Unassembled WGS sequence"/>
</dbReference>
<feature type="transmembrane region" description="Helical" evidence="8">
    <location>
        <begin position="294"/>
        <end position="313"/>
    </location>
</feature>
<dbReference type="PANTHER" id="PTHR33908:SF11">
    <property type="entry name" value="MEMBRANE PROTEIN"/>
    <property type="match status" value="1"/>
</dbReference>
<feature type="transmembrane region" description="Helical" evidence="8">
    <location>
        <begin position="208"/>
        <end position="228"/>
    </location>
</feature>
<sequence length="560" mass="65416">MDGFLRKVMLKKHNISTILVIISSFCLFLYYLNNNYNVSYYDETKYIDISSSILKSGLFEIVEPLRTYLYPLIISIFSFLVSGNIIITKVLVSVFQFIIYLITIIYLAHVSLKVTKDKKSWYFVLVAGGLNPYLIQSTTLFLTDILSTCFVVIAVLIFFSENINKYRISTPAMILLFASVMIRPSSAIFIPIIFGLVLIRFYKKRDFNIIKIFLVAVLSLVVFLPQLYNNVVHFNHWTPLIHEDLYSSQSMWATQYLKYGTVISPMEVPQLYYYSPFNLEGITNIYQMSYKNTIAFIITYFSHIFGVLDWGYVDAYIKSFYPISRLVASFFLYITWFVILSGIYFYIRNKKNRDNRYSFTLFSTILLSVVYAAFIGTTCVESRFGYPIFLLLLPFSGIAISSIMSKTRVIYYSLVSCFLLIILFFWVSFTIDLQTKRIDWYNFFLHGEEKKVERFIELNGGLEWNFVVGLSNYKIVQVTLSNGDISSNQNDMLVTKYNGKTLKFDDSFSQADKYSYRHWENPKHLVISISNKDSGWEQGYNPTTEDIKQYFNKKPYKLVY</sequence>
<dbReference type="OrthoDB" id="2610361at2"/>
<keyword evidence="3" id="KW-0328">Glycosyltransferase</keyword>
<feature type="transmembrane region" description="Helical" evidence="8">
    <location>
        <begin position="325"/>
        <end position="347"/>
    </location>
</feature>
<feature type="transmembrane region" description="Helical" evidence="8">
    <location>
        <begin position="134"/>
        <end position="160"/>
    </location>
</feature>